<dbReference type="PANTHER" id="PTHR33991:SF1">
    <property type="entry name" value="DNA REPAIR PROTEIN RECO"/>
    <property type="match status" value="1"/>
</dbReference>
<keyword evidence="3" id="KW-0234">DNA repair</keyword>
<organism evidence="5">
    <name type="scientific">marine sediment metagenome</name>
    <dbReference type="NCBI Taxonomy" id="412755"/>
    <lineage>
        <taxon>unclassified sequences</taxon>
        <taxon>metagenomes</taxon>
        <taxon>ecological metagenomes</taxon>
    </lineage>
</organism>
<dbReference type="GO" id="GO:0006302">
    <property type="term" value="P:double-strand break repair"/>
    <property type="evidence" value="ECO:0007669"/>
    <property type="project" value="TreeGrafter"/>
</dbReference>
<evidence type="ECO:0000256" key="2">
    <source>
        <dbReference type="ARBA" id="ARBA00023172"/>
    </source>
</evidence>
<feature type="domain" description="DNA replication/recombination mediator RecO N-terminal" evidence="4">
    <location>
        <begin position="6"/>
        <end position="76"/>
    </location>
</feature>
<accession>X1K731</accession>
<reference evidence="5" key="1">
    <citation type="journal article" date="2014" name="Front. Microbiol.">
        <title>High frequency of phylogenetically diverse reductive dehalogenase-homologous genes in deep subseafloor sedimentary metagenomes.</title>
        <authorList>
            <person name="Kawai M."/>
            <person name="Futagami T."/>
            <person name="Toyoda A."/>
            <person name="Takaki Y."/>
            <person name="Nishi S."/>
            <person name="Hori S."/>
            <person name="Arai W."/>
            <person name="Tsubouchi T."/>
            <person name="Morono Y."/>
            <person name="Uchiyama I."/>
            <person name="Ito T."/>
            <person name="Fujiyama A."/>
            <person name="Inagaki F."/>
            <person name="Takami H."/>
        </authorList>
    </citation>
    <scope>NUCLEOTIDE SEQUENCE</scope>
    <source>
        <strain evidence="5">Expedition CK06-06</strain>
    </source>
</reference>
<proteinExistence type="predicted"/>
<evidence type="ECO:0000256" key="1">
    <source>
        <dbReference type="ARBA" id="ARBA00022763"/>
    </source>
</evidence>
<dbReference type="GO" id="GO:0006310">
    <property type="term" value="P:DNA recombination"/>
    <property type="evidence" value="ECO:0007669"/>
    <property type="project" value="UniProtKB-KW"/>
</dbReference>
<dbReference type="AlphaFoldDB" id="X1K731"/>
<dbReference type="NCBIfam" id="TIGR00613">
    <property type="entry name" value="reco"/>
    <property type="match status" value="1"/>
</dbReference>
<protein>
    <recommendedName>
        <fullName evidence="4">DNA replication/recombination mediator RecO N-terminal domain-containing protein</fullName>
    </recommendedName>
</protein>
<dbReference type="PANTHER" id="PTHR33991">
    <property type="entry name" value="DNA REPAIR PROTEIN RECO"/>
    <property type="match status" value="1"/>
</dbReference>
<dbReference type="SUPFAM" id="SSF50249">
    <property type="entry name" value="Nucleic acid-binding proteins"/>
    <property type="match status" value="1"/>
</dbReference>
<dbReference type="GO" id="GO:0043590">
    <property type="term" value="C:bacterial nucleoid"/>
    <property type="evidence" value="ECO:0007669"/>
    <property type="project" value="TreeGrafter"/>
</dbReference>
<dbReference type="EMBL" id="BARV01010821">
    <property type="protein sequence ID" value="GAI02378.1"/>
    <property type="molecule type" value="Genomic_DNA"/>
</dbReference>
<comment type="caution">
    <text evidence="5">The sequence shown here is derived from an EMBL/GenBank/DDBJ whole genome shotgun (WGS) entry which is preliminary data.</text>
</comment>
<dbReference type="InterPro" id="IPR012340">
    <property type="entry name" value="NA-bd_OB-fold"/>
</dbReference>
<gene>
    <name evidence="5" type="ORF">S06H3_20796</name>
</gene>
<evidence type="ECO:0000313" key="5">
    <source>
        <dbReference type="EMBL" id="GAI02378.1"/>
    </source>
</evidence>
<dbReference type="InterPro" id="IPR003717">
    <property type="entry name" value="RecO"/>
</dbReference>
<evidence type="ECO:0000259" key="4">
    <source>
        <dbReference type="Pfam" id="PF11967"/>
    </source>
</evidence>
<keyword evidence="2" id="KW-0233">DNA recombination</keyword>
<evidence type="ECO:0000256" key="3">
    <source>
        <dbReference type="ARBA" id="ARBA00023204"/>
    </source>
</evidence>
<keyword evidence="1" id="KW-0227">DNA damage</keyword>
<dbReference type="InterPro" id="IPR022572">
    <property type="entry name" value="DNA_rep/recomb_RecO_N"/>
</dbReference>
<dbReference type="Gene3D" id="2.40.50.140">
    <property type="entry name" value="Nucleic acid-binding proteins"/>
    <property type="match status" value="1"/>
</dbReference>
<sequence length="78" mass="8591">MSKPRNYQTEAIIIKKTKLGEADRILTLYTPHLGKIQAVAKGVRRPRSKLAGHLELLTHSLVSLARGKNLDTVTGSQT</sequence>
<feature type="non-terminal residue" evidence="5">
    <location>
        <position position="78"/>
    </location>
</feature>
<name>X1K731_9ZZZZ</name>
<dbReference type="Pfam" id="PF11967">
    <property type="entry name" value="RecO_N"/>
    <property type="match status" value="1"/>
</dbReference>